<comment type="similarity">
    <text evidence="1 4">Belongs to the glycosyl hydrolase 31 family.</text>
</comment>
<evidence type="ECO:0000259" key="5">
    <source>
        <dbReference type="Pfam" id="PF01055"/>
    </source>
</evidence>
<dbReference type="RefSeq" id="WP_019245688.1">
    <property type="nucleotide sequence ID" value="NZ_CAPH01000009.1"/>
</dbReference>
<dbReference type="Pfam" id="PF21365">
    <property type="entry name" value="Glyco_hydro_31_3rd"/>
    <property type="match status" value="1"/>
</dbReference>
<dbReference type="Proteomes" id="UP001059295">
    <property type="component" value="Chromosome"/>
</dbReference>
<keyword evidence="8" id="KW-1185">Reference proteome</keyword>
<evidence type="ECO:0000256" key="4">
    <source>
        <dbReference type="RuleBase" id="RU361185"/>
    </source>
</evidence>
<evidence type="ECO:0000256" key="3">
    <source>
        <dbReference type="ARBA" id="ARBA00023295"/>
    </source>
</evidence>
<evidence type="ECO:0000259" key="6">
    <source>
        <dbReference type="Pfam" id="PF21365"/>
    </source>
</evidence>
<name>A0ABY5UYG9_9BACT</name>
<dbReference type="InterPro" id="IPR017853">
    <property type="entry name" value="GH"/>
</dbReference>
<accession>A0ABY5UYG9</accession>
<protein>
    <recommendedName>
        <fullName evidence="9">Glycosyl hydrolase, family 31</fullName>
    </recommendedName>
</protein>
<evidence type="ECO:0000313" key="7">
    <source>
        <dbReference type="EMBL" id="UWN56981.1"/>
    </source>
</evidence>
<dbReference type="SUPFAM" id="SSF51011">
    <property type="entry name" value="Glycosyl hydrolase domain"/>
    <property type="match status" value="1"/>
</dbReference>
<evidence type="ECO:0000313" key="8">
    <source>
        <dbReference type="Proteomes" id="UP001059295"/>
    </source>
</evidence>
<sequence>MEARKIIGSAVLAAWALILSAGTAAGQYKSKIDVLKGEKWWGVFVTGEQMMPLEKPFPQTDLSTWVKSQATPFLVSSRGRYIWSREPFKIEFTGSGFLIDSPVEQVEAVTGGKTLREAYLVCCHRNFPPKEGNGVPAEGFFTAPLYDMTGEIPFGATAGQIRDFAESLLASGYPSGTLVVPSGWQQTIGSFTPSWNEYGDFAALARELHERGFRVLLTVTPFVSGDGPIFRAYRNSGAFVRMSDGRAAIAEWAGGYSAFYDITDPQVFDMLRDRLTALQDSCGVDGFVFDCEAALPYARFSREGTAEYLKKWSELGLGFGYSLYTISRTRGMAPYVSDLQMDARLDWAFLPQAVSNLISANLLGFPYSTVRADPAQPADSAGVDQKLLLRYMQLASLLPVSAIGMAPWRITDPQIARQCRDALEIRGKLGGYYAALAAESSRTAEPLVRHMEYEFPRNGFTDCNDQFMIGSKYLVAPLLGESDTRTVRFPRGVWIGPQGERFKGPLVTTVTSRDGELLIFESAK</sequence>
<dbReference type="PANTHER" id="PTHR43053">
    <property type="entry name" value="GLYCOSIDASE FAMILY 31"/>
    <property type="match status" value="1"/>
</dbReference>
<evidence type="ECO:0008006" key="9">
    <source>
        <dbReference type="Google" id="ProtNLM"/>
    </source>
</evidence>
<dbReference type="PANTHER" id="PTHR43053:SF4">
    <property type="entry name" value="MYOGENESIS-REGULATING GLYCOSIDASE"/>
    <property type="match status" value="1"/>
</dbReference>
<dbReference type="GeneID" id="82892078"/>
<reference evidence="7" key="1">
    <citation type="journal article" date="2022" name="Cell">
        <title>Design, construction, and in vivo augmentation of a complex gut microbiome.</title>
        <authorList>
            <person name="Cheng A.G."/>
            <person name="Ho P.Y."/>
            <person name="Aranda-Diaz A."/>
            <person name="Jain S."/>
            <person name="Yu F.B."/>
            <person name="Meng X."/>
            <person name="Wang M."/>
            <person name="Iakiviak M."/>
            <person name="Nagashima K."/>
            <person name="Zhao A."/>
            <person name="Murugkar P."/>
            <person name="Patil A."/>
            <person name="Atabakhsh K."/>
            <person name="Weakley A."/>
            <person name="Yan J."/>
            <person name="Brumbaugh A.R."/>
            <person name="Higginbottom S."/>
            <person name="Dimas A."/>
            <person name="Shiver A.L."/>
            <person name="Deutschbauer A."/>
            <person name="Neff N."/>
            <person name="Sonnenburg J.L."/>
            <person name="Huang K.C."/>
            <person name="Fischbach M.A."/>
        </authorList>
    </citation>
    <scope>NUCLEOTIDE SEQUENCE</scope>
    <source>
        <strain evidence="7">AP11</strain>
    </source>
</reference>
<proteinExistence type="inferred from homology"/>
<keyword evidence="2 4" id="KW-0378">Hydrolase</keyword>
<organism evidence="7 8">
    <name type="scientific">Alistipes ihumii AP11</name>
    <dbReference type="NCBI Taxonomy" id="1211813"/>
    <lineage>
        <taxon>Bacteria</taxon>
        <taxon>Pseudomonadati</taxon>
        <taxon>Bacteroidota</taxon>
        <taxon>Bacteroidia</taxon>
        <taxon>Bacteroidales</taxon>
        <taxon>Rikenellaceae</taxon>
        <taxon>Alistipes</taxon>
    </lineage>
</organism>
<gene>
    <name evidence="7" type="ORF">NQ491_10050</name>
</gene>
<feature type="domain" description="Glycoside hydrolase family 31 TIM barrel" evidence="5">
    <location>
        <begin position="159"/>
        <end position="293"/>
    </location>
</feature>
<dbReference type="InterPro" id="IPR048395">
    <property type="entry name" value="Glyco_hydro_31_C"/>
</dbReference>
<dbReference type="InterPro" id="IPR050985">
    <property type="entry name" value="Alpha-glycosidase_related"/>
</dbReference>
<dbReference type="EMBL" id="CP102294">
    <property type="protein sequence ID" value="UWN56981.1"/>
    <property type="molecule type" value="Genomic_DNA"/>
</dbReference>
<dbReference type="Gene3D" id="3.20.20.80">
    <property type="entry name" value="Glycosidases"/>
    <property type="match status" value="1"/>
</dbReference>
<evidence type="ECO:0000256" key="2">
    <source>
        <dbReference type="ARBA" id="ARBA00022801"/>
    </source>
</evidence>
<keyword evidence="3 4" id="KW-0326">Glycosidase</keyword>
<evidence type="ECO:0000256" key="1">
    <source>
        <dbReference type="ARBA" id="ARBA00007806"/>
    </source>
</evidence>
<dbReference type="Pfam" id="PF01055">
    <property type="entry name" value="Glyco_hydro_31_2nd"/>
    <property type="match status" value="1"/>
</dbReference>
<dbReference type="SUPFAM" id="SSF51445">
    <property type="entry name" value="(Trans)glycosidases"/>
    <property type="match status" value="1"/>
</dbReference>
<dbReference type="InterPro" id="IPR000322">
    <property type="entry name" value="Glyco_hydro_31_TIM"/>
</dbReference>
<feature type="domain" description="Glycosyl hydrolase family 31 C-terminal" evidence="6">
    <location>
        <begin position="445"/>
        <end position="504"/>
    </location>
</feature>